<feature type="non-terminal residue" evidence="2">
    <location>
        <position position="1"/>
    </location>
</feature>
<proteinExistence type="predicted"/>
<reference evidence="2" key="1">
    <citation type="submission" date="2021-02" db="EMBL/GenBank/DDBJ databases">
        <authorList>
            <person name="Nowell W R."/>
        </authorList>
    </citation>
    <scope>NUCLEOTIDE SEQUENCE</scope>
</reference>
<comment type="caution">
    <text evidence="2">The sequence shown here is derived from an EMBL/GenBank/DDBJ whole genome shotgun (WGS) entry which is preliminary data.</text>
</comment>
<sequence>YDIREMWLQLPDLVWYHISQSMSLNDISHLSETSKAFHHLINCDMFWTNLIRVKYGRQLSKRHTVEIFANSNQDKDLYRTLQTEKNERDEFCSIPDNYIIYKPPFHNGPEKDYGLALLRSYRFFTQNNGIKMAISRDQFRMNVQYSRFNNELLNAHCVVLSKLIFFYLYDKKRQSCFESRTCRQRVFSCVMPGKYNVIWLLKLSKPRVVDEVEFCAVPDYGRLARTRWSQRIFDEKVQHGTNSFFEIMGTITVYEISNVHVGMMNWVIPEGIAWDYVELKIVA</sequence>
<dbReference type="Proteomes" id="UP000677228">
    <property type="component" value="Unassembled WGS sequence"/>
</dbReference>
<dbReference type="Pfam" id="PF00646">
    <property type="entry name" value="F-box"/>
    <property type="match status" value="1"/>
</dbReference>
<gene>
    <name evidence="2" type="ORF">OVA965_LOCUS37359</name>
    <name evidence="3" type="ORF">TMI583_LOCUS38435</name>
</gene>
<evidence type="ECO:0000313" key="2">
    <source>
        <dbReference type="EMBL" id="CAF1510745.1"/>
    </source>
</evidence>
<dbReference type="EMBL" id="CAJOBA010057251">
    <property type="protein sequence ID" value="CAF4298619.1"/>
    <property type="molecule type" value="Genomic_DNA"/>
</dbReference>
<dbReference type="AlphaFoldDB" id="A0A8S2FN85"/>
<dbReference type="InterPro" id="IPR001810">
    <property type="entry name" value="F-box_dom"/>
</dbReference>
<name>A0A8S2FN85_9BILA</name>
<accession>A0A8S2FN85</accession>
<dbReference type="Proteomes" id="UP000682733">
    <property type="component" value="Unassembled WGS sequence"/>
</dbReference>
<feature type="domain" description="F-box" evidence="1">
    <location>
        <begin position="4"/>
        <end position="50"/>
    </location>
</feature>
<dbReference type="Gene3D" id="1.20.1280.50">
    <property type="match status" value="1"/>
</dbReference>
<dbReference type="EMBL" id="CAJNOK010035177">
    <property type="protein sequence ID" value="CAF1510745.1"/>
    <property type="molecule type" value="Genomic_DNA"/>
</dbReference>
<dbReference type="InterPro" id="IPR036047">
    <property type="entry name" value="F-box-like_dom_sf"/>
</dbReference>
<dbReference type="SUPFAM" id="SSF81383">
    <property type="entry name" value="F-box domain"/>
    <property type="match status" value="1"/>
</dbReference>
<dbReference type="PROSITE" id="PS50181">
    <property type="entry name" value="FBOX"/>
    <property type="match status" value="1"/>
</dbReference>
<protein>
    <recommendedName>
        <fullName evidence="1">F-box domain-containing protein</fullName>
    </recommendedName>
</protein>
<evidence type="ECO:0000313" key="3">
    <source>
        <dbReference type="EMBL" id="CAF4298619.1"/>
    </source>
</evidence>
<evidence type="ECO:0000313" key="4">
    <source>
        <dbReference type="Proteomes" id="UP000677228"/>
    </source>
</evidence>
<evidence type="ECO:0000259" key="1">
    <source>
        <dbReference type="PROSITE" id="PS50181"/>
    </source>
</evidence>
<organism evidence="2 4">
    <name type="scientific">Didymodactylos carnosus</name>
    <dbReference type="NCBI Taxonomy" id="1234261"/>
    <lineage>
        <taxon>Eukaryota</taxon>
        <taxon>Metazoa</taxon>
        <taxon>Spiralia</taxon>
        <taxon>Gnathifera</taxon>
        <taxon>Rotifera</taxon>
        <taxon>Eurotatoria</taxon>
        <taxon>Bdelloidea</taxon>
        <taxon>Philodinida</taxon>
        <taxon>Philodinidae</taxon>
        <taxon>Didymodactylos</taxon>
    </lineage>
</organism>